<dbReference type="PANTHER" id="PTHR34357">
    <property type="entry name" value="F7A19.14 PROTEIN-RELATED"/>
    <property type="match status" value="1"/>
</dbReference>
<protein>
    <recommendedName>
        <fullName evidence="2">GCK domain-containing protein</fullName>
    </recommendedName>
</protein>
<sequence length="189" mass="20789">MGPRRGARIALRFTGLTGMAAESDSNATKTETRSSAPPSEVPEASGVIGGKEESEYPSAVSTTKEEPINGSEKREGDLPESPGQADVDGDDEKIEPIPGSYIPAEDEPEESCPFCQFMKAGPCGIVFADWEKCVDQAKEEEKDFISECHEKTKSLQQCLEGNMEYYAEIMVRHMDRLLCYLCLFAMRSC</sequence>
<evidence type="ECO:0000256" key="1">
    <source>
        <dbReference type="SAM" id="MobiDB-lite"/>
    </source>
</evidence>
<dbReference type="InterPro" id="IPR012891">
    <property type="entry name" value="GCK_dom"/>
</dbReference>
<proteinExistence type="predicted"/>
<organism evidence="3 4">
    <name type="scientific">Cymbomonas tetramitiformis</name>
    <dbReference type="NCBI Taxonomy" id="36881"/>
    <lineage>
        <taxon>Eukaryota</taxon>
        <taxon>Viridiplantae</taxon>
        <taxon>Chlorophyta</taxon>
        <taxon>Pyramimonadophyceae</taxon>
        <taxon>Pyramimonadales</taxon>
        <taxon>Pyramimonadaceae</taxon>
        <taxon>Cymbomonas</taxon>
    </lineage>
</organism>
<evidence type="ECO:0000259" key="2">
    <source>
        <dbReference type="SMART" id="SM01227"/>
    </source>
</evidence>
<accession>A0AAE0FT34</accession>
<feature type="compositionally biased region" description="Low complexity" evidence="1">
    <location>
        <begin position="34"/>
        <end position="45"/>
    </location>
</feature>
<comment type="caution">
    <text evidence="3">The sequence shown here is derived from an EMBL/GenBank/DDBJ whole genome shotgun (WGS) entry which is preliminary data.</text>
</comment>
<dbReference type="Gene3D" id="1.10.287.2900">
    <property type="match status" value="1"/>
</dbReference>
<keyword evidence="4" id="KW-1185">Reference proteome</keyword>
<dbReference type="Pfam" id="PF07802">
    <property type="entry name" value="GCK"/>
    <property type="match status" value="1"/>
</dbReference>
<name>A0AAE0FT34_9CHLO</name>
<feature type="region of interest" description="Disordered" evidence="1">
    <location>
        <begin position="1"/>
        <end position="101"/>
    </location>
</feature>
<dbReference type="EMBL" id="LGRX02013841">
    <property type="protein sequence ID" value="KAK3265556.1"/>
    <property type="molecule type" value="Genomic_DNA"/>
</dbReference>
<dbReference type="AlphaFoldDB" id="A0AAE0FT34"/>
<evidence type="ECO:0000313" key="4">
    <source>
        <dbReference type="Proteomes" id="UP001190700"/>
    </source>
</evidence>
<feature type="compositionally biased region" description="Basic and acidic residues" evidence="1">
    <location>
        <begin position="63"/>
        <end position="77"/>
    </location>
</feature>
<reference evidence="3 4" key="1">
    <citation type="journal article" date="2015" name="Genome Biol. Evol.">
        <title>Comparative Genomics of a Bacterivorous Green Alga Reveals Evolutionary Causalities and Consequences of Phago-Mixotrophic Mode of Nutrition.</title>
        <authorList>
            <person name="Burns J.A."/>
            <person name="Paasch A."/>
            <person name="Narechania A."/>
            <person name="Kim E."/>
        </authorList>
    </citation>
    <scope>NUCLEOTIDE SEQUENCE [LARGE SCALE GENOMIC DNA]</scope>
    <source>
        <strain evidence="3 4">PLY_AMNH</strain>
    </source>
</reference>
<dbReference type="SMART" id="SM01227">
    <property type="entry name" value="GCK"/>
    <property type="match status" value="1"/>
</dbReference>
<feature type="domain" description="GCK" evidence="2">
    <location>
        <begin position="110"/>
        <end position="178"/>
    </location>
</feature>
<dbReference type="PANTHER" id="PTHR34357:SF2">
    <property type="entry name" value="F26F24.3-RELATED"/>
    <property type="match status" value="1"/>
</dbReference>
<dbReference type="Proteomes" id="UP001190700">
    <property type="component" value="Unassembled WGS sequence"/>
</dbReference>
<evidence type="ECO:0000313" key="3">
    <source>
        <dbReference type="EMBL" id="KAK3265556.1"/>
    </source>
</evidence>
<gene>
    <name evidence="3" type="ORF">CYMTET_25770</name>
</gene>